<accession>A0A6A6P5Q1</accession>
<proteinExistence type="predicted"/>
<protein>
    <submittedName>
        <fullName evidence="1">Uncharacterized protein</fullName>
    </submittedName>
</protein>
<dbReference type="EMBL" id="MU001676">
    <property type="protein sequence ID" value="KAF2459082.1"/>
    <property type="molecule type" value="Genomic_DNA"/>
</dbReference>
<name>A0A6A6P5Q1_9PEZI</name>
<feature type="non-terminal residue" evidence="1">
    <location>
        <position position="153"/>
    </location>
</feature>
<dbReference type="AlphaFoldDB" id="A0A6A6P5Q1"/>
<dbReference type="Proteomes" id="UP000799766">
    <property type="component" value="Unassembled WGS sequence"/>
</dbReference>
<reference evidence="1" key="1">
    <citation type="journal article" date="2020" name="Stud. Mycol.">
        <title>101 Dothideomycetes genomes: a test case for predicting lifestyles and emergence of pathogens.</title>
        <authorList>
            <person name="Haridas S."/>
            <person name="Albert R."/>
            <person name="Binder M."/>
            <person name="Bloem J."/>
            <person name="Labutti K."/>
            <person name="Salamov A."/>
            <person name="Andreopoulos B."/>
            <person name="Baker S."/>
            <person name="Barry K."/>
            <person name="Bills G."/>
            <person name="Bluhm B."/>
            <person name="Cannon C."/>
            <person name="Castanera R."/>
            <person name="Culley D."/>
            <person name="Daum C."/>
            <person name="Ezra D."/>
            <person name="Gonzalez J."/>
            <person name="Henrissat B."/>
            <person name="Kuo A."/>
            <person name="Liang C."/>
            <person name="Lipzen A."/>
            <person name="Lutzoni F."/>
            <person name="Magnuson J."/>
            <person name="Mondo S."/>
            <person name="Nolan M."/>
            <person name="Ohm R."/>
            <person name="Pangilinan J."/>
            <person name="Park H.-J."/>
            <person name="Ramirez L."/>
            <person name="Alfaro M."/>
            <person name="Sun H."/>
            <person name="Tritt A."/>
            <person name="Yoshinaga Y."/>
            <person name="Zwiers L.-H."/>
            <person name="Turgeon B."/>
            <person name="Goodwin S."/>
            <person name="Spatafora J."/>
            <person name="Crous P."/>
            <person name="Grigoriev I."/>
        </authorList>
    </citation>
    <scope>NUCLEOTIDE SEQUENCE</scope>
    <source>
        <strain evidence="1">ATCC 16933</strain>
    </source>
</reference>
<gene>
    <name evidence="1" type="ORF">BDY21DRAFT_339712</name>
</gene>
<evidence type="ECO:0000313" key="2">
    <source>
        <dbReference type="Proteomes" id="UP000799766"/>
    </source>
</evidence>
<sequence length="153" mass="16729">MWVTPPFLRLASGCHPLGWSPCPSFPALLRLIMSARCVRHFCISFLNTIVIFHLPPSAGVLQNKAVGLGATARSITATCVWVFEAVREAAAQATHLLSHTAHDKVWCILCFQLLATPDSMQLRRDHRWGGMDPDVGGICDSFLPKGSLSAPKH</sequence>
<organism evidence="1 2">
    <name type="scientific">Lineolata rhizophorae</name>
    <dbReference type="NCBI Taxonomy" id="578093"/>
    <lineage>
        <taxon>Eukaryota</taxon>
        <taxon>Fungi</taxon>
        <taxon>Dikarya</taxon>
        <taxon>Ascomycota</taxon>
        <taxon>Pezizomycotina</taxon>
        <taxon>Dothideomycetes</taxon>
        <taxon>Dothideomycetes incertae sedis</taxon>
        <taxon>Lineolatales</taxon>
        <taxon>Lineolataceae</taxon>
        <taxon>Lineolata</taxon>
    </lineage>
</organism>
<evidence type="ECO:0000313" key="1">
    <source>
        <dbReference type="EMBL" id="KAF2459082.1"/>
    </source>
</evidence>
<keyword evidence="2" id="KW-1185">Reference proteome</keyword>